<proteinExistence type="predicted"/>
<feature type="domain" description="Cyclin C-terminal" evidence="2">
    <location>
        <begin position="1"/>
        <end position="79"/>
    </location>
</feature>
<dbReference type="AlphaFoldDB" id="A0A2G2ZMG3"/>
<dbReference type="Proteomes" id="UP000222542">
    <property type="component" value="Unassembled WGS sequence"/>
</dbReference>
<sequence>MLRFLPSTLAAAAIFTTQCTLSVSREWNITCEKHSSYGKNQILECSKLMVSFHQKATVGKLTGVYRKYNTSKYGNALRCEPASFLLEAWF</sequence>
<dbReference type="SUPFAM" id="SSF47954">
    <property type="entry name" value="Cyclin-like"/>
    <property type="match status" value="1"/>
</dbReference>
<comment type="caution">
    <text evidence="3">The sequence shown here is derived from an EMBL/GenBank/DDBJ whole genome shotgun (WGS) entry which is preliminary data.</text>
</comment>
<dbReference type="Gramene" id="PHT83179">
    <property type="protein sequence ID" value="PHT83179"/>
    <property type="gene ID" value="T459_11622"/>
</dbReference>
<accession>A0A2G2ZMG3</accession>
<feature type="signal peptide" evidence="1">
    <location>
        <begin position="1"/>
        <end position="24"/>
    </location>
</feature>
<keyword evidence="1" id="KW-0732">Signal</keyword>
<reference evidence="3 4" key="1">
    <citation type="journal article" date="2014" name="Nat. Genet.">
        <title>Genome sequence of the hot pepper provides insights into the evolution of pungency in Capsicum species.</title>
        <authorList>
            <person name="Kim S."/>
            <person name="Park M."/>
            <person name="Yeom S.I."/>
            <person name="Kim Y.M."/>
            <person name="Lee J.M."/>
            <person name="Lee H.A."/>
            <person name="Seo E."/>
            <person name="Choi J."/>
            <person name="Cheong K."/>
            <person name="Kim K.T."/>
            <person name="Jung K."/>
            <person name="Lee G.W."/>
            <person name="Oh S.K."/>
            <person name="Bae C."/>
            <person name="Kim S.B."/>
            <person name="Lee H.Y."/>
            <person name="Kim S.Y."/>
            <person name="Kim M.S."/>
            <person name="Kang B.C."/>
            <person name="Jo Y.D."/>
            <person name="Yang H.B."/>
            <person name="Jeong H.J."/>
            <person name="Kang W.H."/>
            <person name="Kwon J.K."/>
            <person name="Shin C."/>
            <person name="Lim J.Y."/>
            <person name="Park J.H."/>
            <person name="Huh J.H."/>
            <person name="Kim J.S."/>
            <person name="Kim B.D."/>
            <person name="Cohen O."/>
            <person name="Paran I."/>
            <person name="Suh M.C."/>
            <person name="Lee S.B."/>
            <person name="Kim Y.K."/>
            <person name="Shin Y."/>
            <person name="Noh S.J."/>
            <person name="Park J."/>
            <person name="Seo Y.S."/>
            <person name="Kwon S.Y."/>
            <person name="Kim H.A."/>
            <person name="Park J.M."/>
            <person name="Kim H.J."/>
            <person name="Choi S.B."/>
            <person name="Bosland P.W."/>
            <person name="Reeves G."/>
            <person name="Jo S.H."/>
            <person name="Lee B.W."/>
            <person name="Cho H.T."/>
            <person name="Choi H.S."/>
            <person name="Lee M.S."/>
            <person name="Yu Y."/>
            <person name="Do Choi Y."/>
            <person name="Park B.S."/>
            <person name="van Deynze A."/>
            <person name="Ashrafi H."/>
            <person name="Hill T."/>
            <person name="Kim W.T."/>
            <person name="Pai H.S."/>
            <person name="Ahn H.K."/>
            <person name="Yeam I."/>
            <person name="Giovannoni J.J."/>
            <person name="Rose J.K."/>
            <person name="Sorensen I."/>
            <person name="Lee S.J."/>
            <person name="Kim R.W."/>
            <person name="Choi I.Y."/>
            <person name="Choi B.S."/>
            <person name="Lim J.S."/>
            <person name="Lee Y.H."/>
            <person name="Choi D."/>
        </authorList>
    </citation>
    <scope>NUCLEOTIDE SEQUENCE [LARGE SCALE GENOMIC DNA]</scope>
    <source>
        <strain evidence="4">cv. CM334</strain>
    </source>
</reference>
<organism evidence="3 4">
    <name type="scientific">Capsicum annuum</name>
    <name type="common">Capsicum pepper</name>
    <dbReference type="NCBI Taxonomy" id="4072"/>
    <lineage>
        <taxon>Eukaryota</taxon>
        <taxon>Viridiplantae</taxon>
        <taxon>Streptophyta</taxon>
        <taxon>Embryophyta</taxon>
        <taxon>Tracheophyta</taxon>
        <taxon>Spermatophyta</taxon>
        <taxon>Magnoliopsida</taxon>
        <taxon>eudicotyledons</taxon>
        <taxon>Gunneridae</taxon>
        <taxon>Pentapetalae</taxon>
        <taxon>asterids</taxon>
        <taxon>lamiids</taxon>
        <taxon>Solanales</taxon>
        <taxon>Solanaceae</taxon>
        <taxon>Solanoideae</taxon>
        <taxon>Capsiceae</taxon>
        <taxon>Capsicum</taxon>
    </lineage>
</organism>
<dbReference type="Pfam" id="PF02984">
    <property type="entry name" value="Cyclin_C"/>
    <property type="match status" value="1"/>
</dbReference>
<evidence type="ECO:0000259" key="2">
    <source>
        <dbReference type="Pfam" id="PF02984"/>
    </source>
</evidence>
<gene>
    <name evidence="3" type="ORF">T459_11622</name>
</gene>
<dbReference type="InterPro" id="IPR036915">
    <property type="entry name" value="Cyclin-like_sf"/>
</dbReference>
<dbReference type="EMBL" id="AYRZ02000004">
    <property type="protein sequence ID" value="PHT83179.1"/>
    <property type="molecule type" value="Genomic_DNA"/>
</dbReference>
<dbReference type="InterPro" id="IPR004367">
    <property type="entry name" value="Cyclin_C-dom"/>
</dbReference>
<reference evidence="3 4" key="2">
    <citation type="journal article" date="2017" name="Genome Biol.">
        <title>New reference genome sequences of hot pepper reveal the massive evolution of plant disease-resistance genes by retroduplication.</title>
        <authorList>
            <person name="Kim S."/>
            <person name="Park J."/>
            <person name="Yeom S.I."/>
            <person name="Kim Y.M."/>
            <person name="Seo E."/>
            <person name="Kim K.T."/>
            <person name="Kim M.S."/>
            <person name="Lee J.M."/>
            <person name="Cheong K."/>
            <person name="Shin H.S."/>
            <person name="Kim S.B."/>
            <person name="Han K."/>
            <person name="Lee J."/>
            <person name="Park M."/>
            <person name="Lee H.A."/>
            <person name="Lee H.Y."/>
            <person name="Lee Y."/>
            <person name="Oh S."/>
            <person name="Lee J.H."/>
            <person name="Choi E."/>
            <person name="Choi E."/>
            <person name="Lee S.E."/>
            <person name="Jeon J."/>
            <person name="Kim H."/>
            <person name="Choi G."/>
            <person name="Song H."/>
            <person name="Lee J."/>
            <person name="Lee S.C."/>
            <person name="Kwon J.K."/>
            <person name="Lee H.Y."/>
            <person name="Koo N."/>
            <person name="Hong Y."/>
            <person name="Kim R.W."/>
            <person name="Kang W.H."/>
            <person name="Huh J.H."/>
            <person name="Kang B.C."/>
            <person name="Yang T.J."/>
            <person name="Lee Y.H."/>
            <person name="Bennetzen J.L."/>
            <person name="Choi D."/>
        </authorList>
    </citation>
    <scope>NUCLEOTIDE SEQUENCE [LARGE SCALE GENOMIC DNA]</scope>
    <source>
        <strain evidence="4">cv. CM334</strain>
    </source>
</reference>
<evidence type="ECO:0000313" key="3">
    <source>
        <dbReference type="EMBL" id="PHT83179.1"/>
    </source>
</evidence>
<keyword evidence="4" id="KW-1185">Reference proteome</keyword>
<evidence type="ECO:0000256" key="1">
    <source>
        <dbReference type="SAM" id="SignalP"/>
    </source>
</evidence>
<feature type="chain" id="PRO_5013868387" description="Cyclin C-terminal domain-containing protein" evidence="1">
    <location>
        <begin position="25"/>
        <end position="90"/>
    </location>
</feature>
<protein>
    <recommendedName>
        <fullName evidence="2">Cyclin C-terminal domain-containing protein</fullName>
    </recommendedName>
</protein>
<dbReference type="OMA" id="PIANIEP"/>
<dbReference type="Gene3D" id="1.10.472.10">
    <property type="entry name" value="Cyclin-like"/>
    <property type="match status" value="1"/>
</dbReference>
<dbReference type="STRING" id="4072.A0A2G2ZMG3"/>
<evidence type="ECO:0000313" key="4">
    <source>
        <dbReference type="Proteomes" id="UP000222542"/>
    </source>
</evidence>
<name>A0A2G2ZMG3_CAPAN</name>